<keyword evidence="1" id="KW-0472">Membrane</keyword>
<dbReference type="Proteomes" id="UP000290815">
    <property type="component" value="Chromosome"/>
</dbReference>
<evidence type="ECO:0000256" key="1">
    <source>
        <dbReference type="SAM" id="Phobius"/>
    </source>
</evidence>
<sequence length="596" mass="69297">MKRIHRLIILTTLASSGIIIVPSIVLGVLSNKRRVKKQNELNQNSQNDAINYDLDQELSSTTNILELQDQADINLYFSTYGIMPFFNLVRLAMLSKSEVHFLYTSKLLFQKPLNKDYFEDFLKNVRKLPENLDSERAQEKYNKSTIKDLDSLSDEKAVEYFEKIIASNPDKKINLFVNSDHFKDEIGYANLVHKYPNVAIVGLEDSLWTGQWVSQKYVPAIYDLYLDPKTGEPIEDAPKYFDKLSQYLITNFYPNIVSYFSEYDAVQNLTTKKIRNIKPFFEKEIDEKTGKTVSPKEIKDFIFSTRDRNNKRLFTHWGKIIGLDWEKEREIVKDDHNKNNKPSIIIIGTSYDSDIERVIYVASKYADEYNIYYKGHPGHNYNATYINEKLSPENVGSKIVFNNPATGQNDTWIIKENQIVRALETQIASEELTTDHVLDENPLRFEKWVLLTFGTNAISGIDNGYNVPDDVLEIFLDNELRPISQGDNLYDEYIKKLITDYIAPKSLEIIRKEESKNKPFNDLTVEDFVFQKNASAEKERFFFKNININKILVSELNDSGTAWEITFEIRARSSVKESDKIYTFTRKIEIPLTETR</sequence>
<proteinExistence type="predicted"/>
<keyword evidence="1" id="KW-0812">Transmembrane</keyword>
<dbReference type="RefSeq" id="WP_129622191.1">
    <property type="nucleotide sequence ID" value="NZ_LR215024.1"/>
</dbReference>
<keyword evidence="1" id="KW-1133">Transmembrane helix</keyword>
<reference evidence="2 3" key="1">
    <citation type="submission" date="2019-01" db="EMBL/GenBank/DDBJ databases">
        <authorList>
            <consortium name="Pathogen Informatics"/>
        </authorList>
    </citation>
    <scope>NUCLEOTIDE SEQUENCE [LARGE SCALE GENOMIC DNA]</scope>
    <source>
        <strain evidence="2 3">NCTC10194</strain>
    </source>
</reference>
<keyword evidence="3" id="KW-1185">Reference proteome</keyword>
<gene>
    <name evidence="2" type="ORF">NCTC10194_00723</name>
</gene>
<dbReference type="EMBL" id="LR215024">
    <property type="protein sequence ID" value="VEU71213.1"/>
    <property type="molecule type" value="Genomic_DNA"/>
</dbReference>
<name>A0A449AWW4_9BACT</name>
<dbReference type="KEGG" id="mgly:NCTC10194_00723"/>
<organism evidence="2 3">
    <name type="scientific">Mycoplasmopsis glycophila</name>
    <dbReference type="NCBI Taxonomy" id="171285"/>
    <lineage>
        <taxon>Bacteria</taxon>
        <taxon>Bacillati</taxon>
        <taxon>Mycoplasmatota</taxon>
        <taxon>Mycoplasmoidales</taxon>
        <taxon>Metamycoplasmataceae</taxon>
        <taxon>Mycoplasmopsis</taxon>
    </lineage>
</organism>
<feature type="transmembrane region" description="Helical" evidence="1">
    <location>
        <begin position="7"/>
        <end position="29"/>
    </location>
</feature>
<evidence type="ECO:0000313" key="2">
    <source>
        <dbReference type="EMBL" id="VEU71213.1"/>
    </source>
</evidence>
<protein>
    <submittedName>
        <fullName evidence="2">Uncharacterized protein</fullName>
    </submittedName>
</protein>
<accession>A0A449AWW4</accession>
<evidence type="ECO:0000313" key="3">
    <source>
        <dbReference type="Proteomes" id="UP000290815"/>
    </source>
</evidence>
<dbReference type="AlphaFoldDB" id="A0A449AWW4"/>